<keyword evidence="5" id="KW-1185">Reference proteome</keyword>
<protein>
    <submittedName>
        <fullName evidence="4">Tetratricopeptide repeat protein</fullName>
    </submittedName>
</protein>
<gene>
    <name evidence="4" type="ORF">JIN82_06850</name>
</gene>
<comment type="caution">
    <text evidence="4">The sequence shown here is derived from an EMBL/GenBank/DDBJ whole genome shotgun (WGS) entry which is preliminary data.</text>
</comment>
<dbReference type="SUPFAM" id="SSF48452">
    <property type="entry name" value="TPR-like"/>
    <property type="match status" value="1"/>
</dbReference>
<dbReference type="InterPro" id="IPR011990">
    <property type="entry name" value="TPR-like_helical_dom_sf"/>
</dbReference>
<feature type="compositionally biased region" description="Low complexity" evidence="1">
    <location>
        <begin position="226"/>
        <end position="241"/>
    </location>
</feature>
<evidence type="ECO:0000259" key="3">
    <source>
        <dbReference type="Pfam" id="PF09976"/>
    </source>
</evidence>
<dbReference type="RefSeq" id="WP_200310894.1">
    <property type="nucleotide sequence ID" value="NZ_JAENIM010000034.1"/>
</dbReference>
<dbReference type="InterPro" id="IPR018704">
    <property type="entry name" value="SecYEG/CpoB_TPR"/>
</dbReference>
<feature type="region of interest" description="Disordered" evidence="1">
    <location>
        <begin position="226"/>
        <end position="272"/>
    </location>
</feature>
<feature type="domain" description="Ancillary SecYEG translocon subunit/Cell division coordinator CpoB TPR" evidence="3">
    <location>
        <begin position="21"/>
        <end position="187"/>
    </location>
</feature>
<organism evidence="4 5">
    <name type="scientific">Persicirhabdus sediminis</name>
    <dbReference type="NCBI Taxonomy" id="454144"/>
    <lineage>
        <taxon>Bacteria</taxon>
        <taxon>Pseudomonadati</taxon>
        <taxon>Verrucomicrobiota</taxon>
        <taxon>Verrucomicrobiia</taxon>
        <taxon>Verrucomicrobiales</taxon>
        <taxon>Verrucomicrobiaceae</taxon>
        <taxon>Persicirhabdus</taxon>
    </lineage>
</organism>
<feature type="transmembrane region" description="Helical" evidence="2">
    <location>
        <begin position="29"/>
        <end position="46"/>
    </location>
</feature>
<keyword evidence="2" id="KW-0812">Transmembrane</keyword>
<reference evidence="4" key="1">
    <citation type="submission" date="2021-01" db="EMBL/GenBank/DDBJ databases">
        <title>Modified the classification status of verrucomicrobia.</title>
        <authorList>
            <person name="Feng X."/>
        </authorList>
    </citation>
    <scope>NUCLEOTIDE SEQUENCE</scope>
    <source>
        <strain evidence="4">_KCTC 22039</strain>
    </source>
</reference>
<name>A0A8J7MCW6_9BACT</name>
<sequence>MAEIPAPLAEIETGPSKLDQFLDQHSKKLLIAAVLIAIAVGAYVIYDGVAEGKLRDAGAALTAAEGTDGLEQVMTAYDGTATGGSAMLMLADLQREESVDSAIGTLQQFLIKYPEHPAVASAQTKLGLLLINQGKADEAATYLDKVIASQNAGYIAPLANIALGDIAKAKGDLAAAKDFYTTAVESGIALSDDEDAFRQNPFKQTAQDRVLLLNAEAPVMIKPVAPKAPASSPALPAIPQAGGDDDIQAPSFALPTQLPESSPAEPTETPAP</sequence>
<keyword evidence="2" id="KW-0472">Membrane</keyword>
<evidence type="ECO:0000256" key="1">
    <source>
        <dbReference type="SAM" id="MobiDB-lite"/>
    </source>
</evidence>
<evidence type="ECO:0000256" key="2">
    <source>
        <dbReference type="SAM" id="Phobius"/>
    </source>
</evidence>
<dbReference type="EMBL" id="JAENIM010000034">
    <property type="protein sequence ID" value="MBK1790872.1"/>
    <property type="molecule type" value="Genomic_DNA"/>
</dbReference>
<accession>A0A8J7MCW6</accession>
<dbReference type="Proteomes" id="UP000624703">
    <property type="component" value="Unassembled WGS sequence"/>
</dbReference>
<feature type="compositionally biased region" description="Low complexity" evidence="1">
    <location>
        <begin position="259"/>
        <end position="272"/>
    </location>
</feature>
<dbReference type="Gene3D" id="1.25.40.10">
    <property type="entry name" value="Tetratricopeptide repeat domain"/>
    <property type="match status" value="1"/>
</dbReference>
<dbReference type="AlphaFoldDB" id="A0A8J7MCW6"/>
<dbReference type="Pfam" id="PF09976">
    <property type="entry name" value="TPR_21"/>
    <property type="match status" value="1"/>
</dbReference>
<evidence type="ECO:0000313" key="4">
    <source>
        <dbReference type="EMBL" id="MBK1790872.1"/>
    </source>
</evidence>
<evidence type="ECO:0000313" key="5">
    <source>
        <dbReference type="Proteomes" id="UP000624703"/>
    </source>
</evidence>
<keyword evidence="2" id="KW-1133">Transmembrane helix</keyword>
<proteinExistence type="predicted"/>